<protein>
    <submittedName>
        <fullName evidence="1">Uncharacterized protein</fullName>
    </submittedName>
</protein>
<dbReference type="EMBL" id="BMZR01000002">
    <property type="protein sequence ID" value="GHD30639.1"/>
    <property type="molecule type" value="Genomic_DNA"/>
</dbReference>
<dbReference type="Proteomes" id="UP000610203">
    <property type="component" value="Unassembled WGS sequence"/>
</dbReference>
<reference evidence="2" key="1">
    <citation type="journal article" date="2019" name="Int. J. Syst. Evol. Microbiol.">
        <title>The Global Catalogue of Microorganisms (GCM) 10K type strain sequencing project: providing services to taxonomists for standard genome sequencing and annotation.</title>
        <authorList>
            <consortium name="The Broad Institute Genomics Platform"/>
            <consortium name="The Broad Institute Genome Sequencing Center for Infectious Disease"/>
            <person name="Wu L."/>
            <person name="Ma J."/>
        </authorList>
    </citation>
    <scope>NUCLEOTIDE SEQUENCE [LARGE SCALE GENOMIC DNA]</scope>
    <source>
        <strain evidence="2">KCTC 42280</strain>
    </source>
</reference>
<name>A0ABQ3GS78_9GAMM</name>
<keyword evidence="2" id="KW-1185">Reference proteome</keyword>
<evidence type="ECO:0000313" key="2">
    <source>
        <dbReference type="Proteomes" id="UP000610203"/>
    </source>
</evidence>
<sequence>MVGCDDCMVVTQHIFYNNDERVGGLNSTDNKKRPAIVADLLNIFKKYEYRDIYNTYSANQSRGFK</sequence>
<proteinExistence type="predicted"/>
<organism evidence="1 2">
    <name type="scientific">Psychrobacter glaciei</name>
    <dbReference type="NCBI Taxonomy" id="619771"/>
    <lineage>
        <taxon>Bacteria</taxon>
        <taxon>Pseudomonadati</taxon>
        <taxon>Pseudomonadota</taxon>
        <taxon>Gammaproteobacteria</taxon>
        <taxon>Moraxellales</taxon>
        <taxon>Moraxellaceae</taxon>
        <taxon>Psychrobacter</taxon>
    </lineage>
</organism>
<accession>A0ABQ3GS78</accession>
<comment type="caution">
    <text evidence="1">The sequence shown here is derived from an EMBL/GenBank/DDBJ whole genome shotgun (WGS) entry which is preliminary data.</text>
</comment>
<evidence type="ECO:0000313" key="1">
    <source>
        <dbReference type="EMBL" id="GHD30639.1"/>
    </source>
</evidence>
<gene>
    <name evidence="1" type="ORF">GCM10016272_11620</name>
</gene>